<reference evidence="1" key="1">
    <citation type="journal article" date="2012" name="PLoS ONE">
        <title>Gene sets for utilization of primary and secondary nutrition supplies in the distal gut of endangered iberian lynx.</title>
        <authorList>
            <person name="Alcaide M."/>
            <person name="Messina E."/>
            <person name="Richter M."/>
            <person name="Bargiela R."/>
            <person name="Peplies J."/>
            <person name="Huws S.A."/>
            <person name="Newbold C.J."/>
            <person name="Golyshin P.N."/>
            <person name="Simon M.A."/>
            <person name="Lopez G."/>
            <person name="Yakimov M.M."/>
            <person name="Ferrer M."/>
        </authorList>
    </citation>
    <scope>NUCLEOTIDE SEQUENCE</scope>
</reference>
<accession>J9GFE0</accession>
<proteinExistence type="predicted"/>
<organism evidence="1">
    <name type="scientific">gut metagenome</name>
    <dbReference type="NCBI Taxonomy" id="749906"/>
    <lineage>
        <taxon>unclassified sequences</taxon>
        <taxon>metagenomes</taxon>
        <taxon>organismal metagenomes</taxon>
    </lineage>
</organism>
<protein>
    <submittedName>
        <fullName evidence="1">Uncharacterized protein</fullName>
    </submittedName>
</protein>
<feature type="non-terminal residue" evidence="1">
    <location>
        <position position="1"/>
    </location>
</feature>
<dbReference type="AlphaFoldDB" id="J9GFE0"/>
<name>J9GFE0_9ZZZZ</name>
<comment type="caution">
    <text evidence="1">The sequence shown here is derived from an EMBL/GenBank/DDBJ whole genome shotgun (WGS) entry which is preliminary data.</text>
</comment>
<sequence>NKYMIPALDFVGQGFEKKTLFYPSC</sequence>
<gene>
    <name evidence="1" type="ORF">EVA_13850</name>
</gene>
<dbReference type="EMBL" id="AMCI01004460">
    <property type="protein sequence ID" value="EJW98044.1"/>
    <property type="molecule type" value="Genomic_DNA"/>
</dbReference>
<evidence type="ECO:0000313" key="1">
    <source>
        <dbReference type="EMBL" id="EJW98044.1"/>
    </source>
</evidence>